<sequence>MCSVFALALCRYQINCLIFIFEKKLPRNRSVPESIDRSSAPAFRVHPPIHQFTNSPVQRQKSSPISIFIASPAEGWSAICVCALCFECCRLADLQNLNAMVREEH</sequence>
<dbReference type="Proteomes" id="UP001152484">
    <property type="component" value="Unassembled WGS sequence"/>
</dbReference>
<dbReference type="EMBL" id="CAMAPE010000035">
    <property type="protein sequence ID" value="CAH9098220.1"/>
    <property type="molecule type" value="Genomic_DNA"/>
</dbReference>
<reference evidence="1" key="1">
    <citation type="submission" date="2022-07" db="EMBL/GenBank/DDBJ databases">
        <authorList>
            <person name="Macas J."/>
            <person name="Novak P."/>
            <person name="Neumann P."/>
        </authorList>
    </citation>
    <scope>NUCLEOTIDE SEQUENCE</scope>
</reference>
<proteinExistence type="predicted"/>
<accession>A0A9P0ZFM6</accession>
<comment type="caution">
    <text evidence="1">The sequence shown here is derived from an EMBL/GenBank/DDBJ whole genome shotgun (WGS) entry which is preliminary data.</text>
</comment>
<protein>
    <submittedName>
        <fullName evidence="1">Uncharacterized protein</fullName>
    </submittedName>
</protein>
<organism evidence="1 2">
    <name type="scientific">Cuscuta europaea</name>
    <name type="common">European dodder</name>
    <dbReference type="NCBI Taxonomy" id="41803"/>
    <lineage>
        <taxon>Eukaryota</taxon>
        <taxon>Viridiplantae</taxon>
        <taxon>Streptophyta</taxon>
        <taxon>Embryophyta</taxon>
        <taxon>Tracheophyta</taxon>
        <taxon>Spermatophyta</taxon>
        <taxon>Magnoliopsida</taxon>
        <taxon>eudicotyledons</taxon>
        <taxon>Gunneridae</taxon>
        <taxon>Pentapetalae</taxon>
        <taxon>asterids</taxon>
        <taxon>lamiids</taxon>
        <taxon>Solanales</taxon>
        <taxon>Convolvulaceae</taxon>
        <taxon>Cuscuteae</taxon>
        <taxon>Cuscuta</taxon>
        <taxon>Cuscuta subgen. Cuscuta</taxon>
    </lineage>
</organism>
<keyword evidence="2" id="KW-1185">Reference proteome</keyword>
<evidence type="ECO:0000313" key="1">
    <source>
        <dbReference type="EMBL" id="CAH9098220.1"/>
    </source>
</evidence>
<gene>
    <name evidence="1" type="ORF">CEURO_LOCUS14198</name>
</gene>
<name>A0A9P0ZFM6_CUSEU</name>
<dbReference type="AlphaFoldDB" id="A0A9P0ZFM6"/>
<evidence type="ECO:0000313" key="2">
    <source>
        <dbReference type="Proteomes" id="UP001152484"/>
    </source>
</evidence>